<dbReference type="PANTHER" id="PTHR11319">
    <property type="entry name" value="G PROTEIN-COUPLED RECEPTOR-RELATED"/>
    <property type="match status" value="1"/>
</dbReference>
<dbReference type="Proteomes" id="UP000295724">
    <property type="component" value="Unassembled WGS sequence"/>
</dbReference>
<accession>A0A4R6X6H0</accession>
<evidence type="ECO:0008006" key="4">
    <source>
        <dbReference type="Google" id="ProtNLM"/>
    </source>
</evidence>
<dbReference type="EMBL" id="SNZB01000009">
    <property type="protein sequence ID" value="TDR14642.1"/>
    <property type="molecule type" value="Genomic_DNA"/>
</dbReference>
<dbReference type="RefSeq" id="WP_099017487.1">
    <property type="nucleotide sequence ID" value="NZ_NIHB01000001.1"/>
</dbReference>
<gene>
    <name evidence="2" type="ORF">C8D91_2913</name>
</gene>
<keyword evidence="1" id="KW-0732">Signal</keyword>
<evidence type="ECO:0000313" key="2">
    <source>
        <dbReference type="EMBL" id="TDR14642.1"/>
    </source>
</evidence>
<protein>
    <recommendedName>
        <fullName evidence="4">CSLREA domain-containing protein</fullName>
    </recommendedName>
</protein>
<reference evidence="2 3" key="1">
    <citation type="submission" date="2019-03" db="EMBL/GenBank/DDBJ databases">
        <title>Genomic Encyclopedia of Type Strains, Phase IV (KMG-IV): sequencing the most valuable type-strain genomes for metagenomic binning, comparative biology and taxonomic classification.</title>
        <authorList>
            <person name="Goeker M."/>
        </authorList>
    </citation>
    <scope>NUCLEOTIDE SEQUENCE [LARGE SCALE GENOMIC DNA]</scope>
    <source>
        <strain evidence="2 3">DSM 25488</strain>
    </source>
</reference>
<proteinExistence type="predicted"/>
<dbReference type="SUPFAM" id="SSF51126">
    <property type="entry name" value="Pectin lyase-like"/>
    <property type="match status" value="1"/>
</dbReference>
<keyword evidence="3" id="KW-1185">Reference proteome</keyword>
<feature type="signal peptide" evidence="1">
    <location>
        <begin position="1"/>
        <end position="24"/>
    </location>
</feature>
<name>A0A4R6X6H0_9GAMM</name>
<sequence length="483" mass="50937">MQQTKIKLFTCLLLGWTLINPVQSATIIVNNAQDLSAIDGNCDLRDAINSANINISIDGCTAGQAGTQDWIIVQVAGPIQLESTLPVFSSMLISTTINAEPVEVLAAPNQRIMRVVPNSINDNDFAITNFKFTGGHATDQNTGGAIYFSGTNAALGAIELNGMIFSNNQAYEGGALHFNETSADSLRIHNNTYLGNSAGNVGGAISGYRVVKPGMTRLEILHSHFADNSSGGSAGALFLRNEAAETAVLEDNQFINNVAVDNMGAVGLGAIFDNQTFEVNRNVFMFNQAGTNSGALEATYAAIVYIQDSLFAFNSAQRGGALTSVIDDALIRLNASTLVHNSASISGDNIHIFSTGRIIPSRNIIAHPVNGDNCAGVLGTTPQGNVGNNITDDASCELLDSMPLTTQADPLLTGFSIHADRYPGFAPTVDSLAIDSTEVCSDEDVMERLRPQDGDGDGISFCDIGAIEAAESTDLIWSDSFGL</sequence>
<dbReference type="OrthoDB" id="6772040at2"/>
<dbReference type="InterPro" id="IPR011050">
    <property type="entry name" value="Pectin_lyase_fold/virulence"/>
</dbReference>
<evidence type="ECO:0000256" key="1">
    <source>
        <dbReference type="SAM" id="SignalP"/>
    </source>
</evidence>
<dbReference type="PANTHER" id="PTHR11319:SF35">
    <property type="entry name" value="OUTER MEMBRANE PROTEIN PMPC-RELATED"/>
    <property type="match status" value="1"/>
</dbReference>
<dbReference type="AlphaFoldDB" id="A0A4R6X6H0"/>
<organism evidence="2 3">
    <name type="scientific">Marinicella litoralis</name>
    <dbReference type="NCBI Taxonomy" id="644220"/>
    <lineage>
        <taxon>Bacteria</taxon>
        <taxon>Pseudomonadati</taxon>
        <taxon>Pseudomonadota</taxon>
        <taxon>Gammaproteobacteria</taxon>
        <taxon>Lysobacterales</taxon>
        <taxon>Marinicellaceae</taxon>
        <taxon>Marinicella</taxon>
    </lineage>
</organism>
<evidence type="ECO:0000313" key="3">
    <source>
        <dbReference type="Proteomes" id="UP000295724"/>
    </source>
</evidence>
<comment type="caution">
    <text evidence="2">The sequence shown here is derived from an EMBL/GenBank/DDBJ whole genome shotgun (WGS) entry which is preliminary data.</text>
</comment>
<feature type="chain" id="PRO_5020273267" description="CSLREA domain-containing protein" evidence="1">
    <location>
        <begin position="25"/>
        <end position="483"/>
    </location>
</feature>